<evidence type="ECO:0000313" key="2">
    <source>
        <dbReference type="Proteomes" id="UP000014113"/>
    </source>
</evidence>
<dbReference type="eggNOG" id="COG0470">
    <property type="taxonomic scope" value="Bacteria"/>
</dbReference>
<keyword evidence="2" id="KW-1185">Reference proteome</keyword>
<organism evidence="1 2">
    <name type="scientific">Enterococcus columbae DSM 7374 = ATCC 51263</name>
    <dbReference type="NCBI Taxonomy" id="1121865"/>
    <lineage>
        <taxon>Bacteria</taxon>
        <taxon>Bacillati</taxon>
        <taxon>Bacillota</taxon>
        <taxon>Bacilli</taxon>
        <taxon>Lactobacillales</taxon>
        <taxon>Enterococcaceae</taxon>
        <taxon>Enterococcus</taxon>
    </lineage>
</organism>
<sequence>MTELVHPLLDLFKKSMKHGRLAHAYLFEGAKGTGKHQVSLWLAKRLFCTNLIDEAPCQQCINCQRIEHLEHPNVHVVQPDGQMIRVDQIRQLQAEFAKRGFESGRQVFILSQADKMNTQAANSLLKFLEEPSGEVLMILETQSLGSILPTIQSRCQIVHFPPIATKDLYEQLLQANIYPQTAKLLTFMTNSYDKAVEISQNEWFNDAKEEINKWFDYLKNDDFMAFIFVQRRLVPLAKDKNQQIQLLDMLMFYYREFLQTQLMQVKKVQAINQALAAILNAQRKLQANVAFQAVAEQLVLHLLKKQ</sequence>
<dbReference type="NCBIfam" id="TIGR00678">
    <property type="entry name" value="holB"/>
    <property type="match status" value="1"/>
</dbReference>
<evidence type="ECO:0000313" key="1">
    <source>
        <dbReference type="EMBL" id="EOW80660.1"/>
    </source>
</evidence>
<protein>
    <submittedName>
        <fullName evidence="1">DNA polymerase III, delta' subunit</fullName>
    </submittedName>
</protein>
<dbReference type="GO" id="GO:0008408">
    <property type="term" value="F:3'-5' exonuclease activity"/>
    <property type="evidence" value="ECO:0007669"/>
    <property type="project" value="InterPro"/>
</dbReference>
<dbReference type="FunFam" id="3.40.50.300:FF:001255">
    <property type="entry name" value="DNA polymerase III subunit delta"/>
    <property type="match status" value="1"/>
</dbReference>
<dbReference type="OrthoDB" id="9810148at2"/>
<dbReference type="EMBL" id="ASWJ01000008">
    <property type="protein sequence ID" value="EOW80660.1"/>
    <property type="molecule type" value="Genomic_DNA"/>
</dbReference>
<dbReference type="PANTHER" id="PTHR11669">
    <property type="entry name" value="REPLICATION FACTOR C / DNA POLYMERASE III GAMMA-TAU SUBUNIT"/>
    <property type="match status" value="1"/>
</dbReference>
<dbReference type="GO" id="GO:0006261">
    <property type="term" value="P:DNA-templated DNA replication"/>
    <property type="evidence" value="ECO:0007669"/>
    <property type="project" value="TreeGrafter"/>
</dbReference>
<dbReference type="STRING" id="1121865.OMW_01218"/>
<dbReference type="RefSeq" id="WP_016183359.1">
    <property type="nucleotide sequence ID" value="NZ_JXKI01000001.1"/>
</dbReference>
<dbReference type="Gene3D" id="3.40.50.300">
    <property type="entry name" value="P-loop containing nucleotide triphosphate hydrolases"/>
    <property type="match status" value="1"/>
</dbReference>
<reference evidence="1 2" key="1">
    <citation type="submission" date="2013-03" db="EMBL/GenBank/DDBJ databases">
        <title>The Genome Sequence of Enterococcus columbae ATCC_51263 (PacBio/Illumina hybrid assembly).</title>
        <authorList>
            <consortium name="The Broad Institute Genomics Platform"/>
            <consortium name="The Broad Institute Genome Sequencing Center for Infectious Disease"/>
            <person name="Earl A."/>
            <person name="Russ C."/>
            <person name="Gilmore M."/>
            <person name="Surin D."/>
            <person name="Walker B."/>
            <person name="Young S."/>
            <person name="Zeng Q."/>
            <person name="Gargeya S."/>
            <person name="Fitzgerald M."/>
            <person name="Haas B."/>
            <person name="Abouelleil A."/>
            <person name="Allen A.W."/>
            <person name="Alvarado L."/>
            <person name="Arachchi H.M."/>
            <person name="Berlin A.M."/>
            <person name="Chapman S.B."/>
            <person name="Gainer-Dewar J."/>
            <person name="Goldberg J."/>
            <person name="Griggs A."/>
            <person name="Gujja S."/>
            <person name="Hansen M."/>
            <person name="Howarth C."/>
            <person name="Imamovic A."/>
            <person name="Ireland A."/>
            <person name="Larimer J."/>
            <person name="McCowan C."/>
            <person name="Murphy C."/>
            <person name="Pearson M."/>
            <person name="Poon T.W."/>
            <person name="Priest M."/>
            <person name="Roberts A."/>
            <person name="Saif S."/>
            <person name="Shea T."/>
            <person name="Sisk P."/>
            <person name="Sykes S."/>
            <person name="Wortman J."/>
            <person name="Nusbaum C."/>
            <person name="Birren B."/>
        </authorList>
    </citation>
    <scope>NUCLEOTIDE SEQUENCE [LARGE SCALE GENOMIC DNA]</scope>
    <source>
        <strain evidence="1 2">ATCC 51263</strain>
    </source>
</reference>
<dbReference type="PANTHER" id="PTHR11669:SF8">
    <property type="entry name" value="DNA POLYMERASE III SUBUNIT DELTA"/>
    <property type="match status" value="1"/>
</dbReference>
<proteinExistence type="predicted"/>
<dbReference type="InterPro" id="IPR027417">
    <property type="entry name" value="P-loop_NTPase"/>
</dbReference>
<dbReference type="SUPFAM" id="SSF52540">
    <property type="entry name" value="P-loop containing nucleoside triphosphate hydrolases"/>
    <property type="match status" value="1"/>
</dbReference>
<comment type="caution">
    <text evidence="1">The sequence shown here is derived from an EMBL/GenBank/DDBJ whole genome shotgun (WGS) entry which is preliminary data.</text>
</comment>
<dbReference type="InterPro" id="IPR004622">
    <property type="entry name" value="DNA_pol_HolB"/>
</dbReference>
<accession>S1MVD7</accession>
<dbReference type="AlphaFoldDB" id="S1MVD7"/>
<dbReference type="Pfam" id="PF13177">
    <property type="entry name" value="DNA_pol3_delta2"/>
    <property type="match status" value="1"/>
</dbReference>
<dbReference type="GO" id="GO:0003887">
    <property type="term" value="F:DNA-directed DNA polymerase activity"/>
    <property type="evidence" value="ECO:0007669"/>
    <property type="project" value="InterPro"/>
</dbReference>
<name>S1MVD7_9ENTE</name>
<dbReference type="Proteomes" id="UP000014113">
    <property type="component" value="Unassembled WGS sequence"/>
</dbReference>
<gene>
    <name evidence="1" type="ORF">I568_01838</name>
</gene>
<dbReference type="InterPro" id="IPR050238">
    <property type="entry name" value="DNA_Rep/Repair_Clamp_Loader"/>
</dbReference>
<dbReference type="PATRIC" id="fig|1121865.3.peg.1189"/>